<dbReference type="EMBL" id="JAVRIE010000006">
    <property type="protein sequence ID" value="MDT0583758.1"/>
    <property type="molecule type" value="Genomic_DNA"/>
</dbReference>
<dbReference type="Proteomes" id="UP001249020">
    <property type="component" value="Unassembled WGS sequence"/>
</dbReference>
<protein>
    <submittedName>
        <fullName evidence="2">Uncharacterized protein</fullName>
    </submittedName>
</protein>
<feature type="transmembrane region" description="Helical" evidence="1">
    <location>
        <begin position="42"/>
        <end position="62"/>
    </location>
</feature>
<sequence>MSDKQYRPLDEFKNKKNIVWVLMSASMCFFILFVLFTGTSVGIIGSVYSVMLWTGIFGGVLARYFDKNGWLGFGVGSVIGMGCFILAPIILAA</sequence>
<organism evidence="2 3">
    <name type="scientific">Brumicola blandensis</name>
    <dbReference type="NCBI Taxonomy" id="3075611"/>
    <lineage>
        <taxon>Bacteria</taxon>
        <taxon>Pseudomonadati</taxon>
        <taxon>Pseudomonadota</taxon>
        <taxon>Gammaproteobacteria</taxon>
        <taxon>Alteromonadales</taxon>
        <taxon>Alteromonadaceae</taxon>
        <taxon>Brumicola</taxon>
    </lineage>
</organism>
<gene>
    <name evidence="2" type="ORF">RM544_14505</name>
</gene>
<evidence type="ECO:0000313" key="2">
    <source>
        <dbReference type="EMBL" id="MDT0583758.1"/>
    </source>
</evidence>
<dbReference type="AlphaFoldDB" id="A0AAW8R2V9"/>
<keyword evidence="1" id="KW-0812">Transmembrane</keyword>
<reference evidence="2 3" key="1">
    <citation type="submission" date="2023-09" db="EMBL/GenBank/DDBJ databases">
        <authorList>
            <person name="Rey-Velasco X."/>
        </authorList>
    </citation>
    <scope>NUCLEOTIDE SEQUENCE [LARGE SCALE GENOMIC DNA]</scope>
    <source>
        <strain evidence="2 3">W409</strain>
    </source>
</reference>
<keyword evidence="3" id="KW-1185">Reference proteome</keyword>
<proteinExistence type="predicted"/>
<accession>A0AAW8R2V9</accession>
<dbReference type="RefSeq" id="WP_311362522.1">
    <property type="nucleotide sequence ID" value="NZ_JAVRIE010000006.1"/>
</dbReference>
<feature type="transmembrane region" description="Helical" evidence="1">
    <location>
        <begin position="18"/>
        <end position="36"/>
    </location>
</feature>
<keyword evidence="1" id="KW-1133">Transmembrane helix</keyword>
<evidence type="ECO:0000313" key="3">
    <source>
        <dbReference type="Proteomes" id="UP001249020"/>
    </source>
</evidence>
<keyword evidence="1" id="KW-0472">Membrane</keyword>
<comment type="caution">
    <text evidence="2">The sequence shown here is derived from an EMBL/GenBank/DDBJ whole genome shotgun (WGS) entry which is preliminary data.</text>
</comment>
<feature type="transmembrane region" description="Helical" evidence="1">
    <location>
        <begin position="69"/>
        <end position="91"/>
    </location>
</feature>
<name>A0AAW8R2V9_9ALTE</name>
<evidence type="ECO:0000256" key="1">
    <source>
        <dbReference type="SAM" id="Phobius"/>
    </source>
</evidence>